<feature type="region of interest" description="Disordered" evidence="1">
    <location>
        <begin position="111"/>
        <end position="142"/>
    </location>
</feature>
<evidence type="ECO:0000313" key="3">
    <source>
        <dbReference type="EMBL" id="KAJ7632646.1"/>
    </source>
</evidence>
<evidence type="ECO:0000313" key="4">
    <source>
        <dbReference type="Proteomes" id="UP001221142"/>
    </source>
</evidence>
<comment type="caution">
    <text evidence="3">The sequence shown here is derived from an EMBL/GenBank/DDBJ whole genome shotgun (WGS) entry which is preliminary data.</text>
</comment>
<dbReference type="EMBL" id="JARKIF010000008">
    <property type="protein sequence ID" value="KAJ7632646.1"/>
    <property type="molecule type" value="Genomic_DNA"/>
</dbReference>
<keyword evidence="4" id="KW-1185">Reference proteome</keyword>
<feature type="compositionally biased region" description="Basic residues" evidence="1">
    <location>
        <begin position="25"/>
        <end position="41"/>
    </location>
</feature>
<evidence type="ECO:0000256" key="1">
    <source>
        <dbReference type="SAM" id="MobiDB-lite"/>
    </source>
</evidence>
<feature type="compositionally biased region" description="Low complexity" evidence="1">
    <location>
        <begin position="45"/>
        <end position="55"/>
    </location>
</feature>
<feature type="region of interest" description="Disordered" evidence="1">
    <location>
        <begin position="1"/>
        <end position="91"/>
    </location>
</feature>
<dbReference type="Pfam" id="PF13926">
    <property type="entry name" value="DUF4211"/>
    <property type="match status" value="1"/>
</dbReference>
<protein>
    <recommendedName>
        <fullName evidence="2">DUF4211 domain-containing protein</fullName>
    </recommendedName>
</protein>
<reference evidence="3" key="1">
    <citation type="submission" date="2023-03" db="EMBL/GenBank/DDBJ databases">
        <title>Massive genome expansion in bonnet fungi (Mycena s.s.) driven by repeated elements and novel gene families across ecological guilds.</title>
        <authorList>
            <consortium name="Lawrence Berkeley National Laboratory"/>
            <person name="Harder C.B."/>
            <person name="Miyauchi S."/>
            <person name="Viragh M."/>
            <person name="Kuo A."/>
            <person name="Thoen E."/>
            <person name="Andreopoulos B."/>
            <person name="Lu D."/>
            <person name="Skrede I."/>
            <person name="Drula E."/>
            <person name="Henrissat B."/>
            <person name="Morin E."/>
            <person name="Kohler A."/>
            <person name="Barry K."/>
            <person name="LaButti K."/>
            <person name="Morin E."/>
            <person name="Salamov A."/>
            <person name="Lipzen A."/>
            <person name="Mereny Z."/>
            <person name="Hegedus B."/>
            <person name="Baldrian P."/>
            <person name="Stursova M."/>
            <person name="Weitz H."/>
            <person name="Taylor A."/>
            <person name="Grigoriev I.V."/>
            <person name="Nagy L.G."/>
            <person name="Martin F."/>
            <person name="Kauserud H."/>
        </authorList>
    </citation>
    <scope>NUCLEOTIDE SEQUENCE</scope>
    <source>
        <strain evidence="3">9284</strain>
    </source>
</reference>
<organism evidence="3 4">
    <name type="scientific">Roridomyces roridus</name>
    <dbReference type="NCBI Taxonomy" id="1738132"/>
    <lineage>
        <taxon>Eukaryota</taxon>
        <taxon>Fungi</taxon>
        <taxon>Dikarya</taxon>
        <taxon>Basidiomycota</taxon>
        <taxon>Agaricomycotina</taxon>
        <taxon>Agaricomycetes</taxon>
        <taxon>Agaricomycetidae</taxon>
        <taxon>Agaricales</taxon>
        <taxon>Marasmiineae</taxon>
        <taxon>Mycenaceae</taxon>
        <taxon>Roridomyces</taxon>
    </lineage>
</organism>
<accession>A0AAD7FMQ8</accession>
<proteinExistence type="predicted"/>
<feature type="domain" description="DUF4211" evidence="2">
    <location>
        <begin position="149"/>
        <end position="283"/>
    </location>
</feature>
<gene>
    <name evidence="3" type="ORF">FB45DRAFT_913019</name>
</gene>
<dbReference type="GO" id="GO:0005634">
    <property type="term" value="C:nucleus"/>
    <property type="evidence" value="ECO:0007669"/>
    <property type="project" value="TreeGrafter"/>
</dbReference>
<dbReference type="InterPro" id="IPR025451">
    <property type="entry name" value="DUF4211"/>
</dbReference>
<dbReference type="AlphaFoldDB" id="A0AAD7FMQ8"/>
<dbReference type="Proteomes" id="UP001221142">
    <property type="component" value="Unassembled WGS sequence"/>
</dbReference>
<name>A0AAD7FMQ8_9AGAR</name>
<feature type="compositionally biased region" description="Basic and acidic residues" evidence="1">
    <location>
        <begin position="81"/>
        <end position="91"/>
    </location>
</feature>
<dbReference type="PANTHER" id="PTHR14689:SF0">
    <property type="entry name" value="COILED-COIL DOMAIN-CONTAINING PROTEIN 82"/>
    <property type="match status" value="1"/>
</dbReference>
<sequence length="408" mass="46171">MPIEVLITTSPKLKKPKPKETSKKITSKSKPSKPPPKKATTKRGAASSKRALSSSSEDDGDEAPPPRRRRRRLDEEDELESEHIIEHRLRDRSKLSKKDLALLKLKSKRKGITPPVSLNSDSGDSDESDSERDSLFDGSSSDSDVAQAEFIVDDDGAAPASLPKEFSMDAFEKHAHQFKKIFQFFVHIAVRPPVERKEFMEKMLNTEDYFSVPLKATRRRISSLRVTLVASSRWTPAFIELLEQYPNFEVQGLSASKPCDLCHVKSRHGCKAVTLSGNAYEKTGFQEDKSKKRATHKFHFGRFCAQRVTVFHKIAHWEYELFKVIRGEIDQLHELRTANGIVNDRDEFIPAETLWRSGKPPPKDLGDADAINDWLAERSLVDIEYDKIKAMKDIAANIEAATRKGNTD</sequence>
<dbReference type="PANTHER" id="PTHR14689">
    <property type="entry name" value="PHORBOL-ESTER_DAG-TYPE DOMAIN-CONTAINING PROTEIN"/>
    <property type="match status" value="1"/>
</dbReference>
<evidence type="ECO:0000259" key="2">
    <source>
        <dbReference type="Pfam" id="PF13926"/>
    </source>
</evidence>